<dbReference type="RefSeq" id="WP_096239690.1">
    <property type="nucleotide sequence ID" value="NZ_LT907978.1"/>
</dbReference>
<dbReference type="InterPro" id="IPR004481">
    <property type="entry name" value="K/Na/Ca-exchanger"/>
</dbReference>
<dbReference type="Gene3D" id="1.20.1420.30">
    <property type="entry name" value="NCX, central ion-binding region"/>
    <property type="match status" value="1"/>
</dbReference>
<dbReference type="EMBL" id="LT907978">
    <property type="protein sequence ID" value="SOB71888.1"/>
    <property type="molecule type" value="Genomic_DNA"/>
</dbReference>
<dbReference type="NCBIfam" id="TIGR00367">
    <property type="entry name" value="calcium/sodium antiporter"/>
    <property type="match status" value="1"/>
</dbReference>
<dbReference type="AlphaFoldDB" id="A0A285PQK7"/>
<dbReference type="Proteomes" id="UP000217549">
    <property type="component" value="Chromosome I"/>
</dbReference>
<feature type="transmembrane region" description="Helical" evidence="5">
    <location>
        <begin position="297"/>
        <end position="315"/>
    </location>
</feature>
<feature type="transmembrane region" description="Helical" evidence="5">
    <location>
        <begin position="172"/>
        <end position="195"/>
    </location>
</feature>
<comment type="subcellular location">
    <subcellularLocation>
        <location evidence="1">Membrane</location>
        <topology evidence="1">Multi-pass membrane protein</topology>
    </subcellularLocation>
</comment>
<evidence type="ECO:0000313" key="7">
    <source>
        <dbReference type="EMBL" id="SOB71888.1"/>
    </source>
</evidence>
<proteinExistence type="predicted"/>
<feature type="transmembrane region" description="Helical" evidence="5">
    <location>
        <begin position="207"/>
        <end position="230"/>
    </location>
</feature>
<name>A0A285PQK7_9FIRM</name>
<dbReference type="InterPro" id="IPR004837">
    <property type="entry name" value="NaCa_Exmemb"/>
</dbReference>
<keyword evidence="8" id="KW-1185">Reference proteome</keyword>
<evidence type="ECO:0000256" key="3">
    <source>
        <dbReference type="ARBA" id="ARBA00022989"/>
    </source>
</evidence>
<feature type="transmembrane region" description="Helical" evidence="5">
    <location>
        <begin position="124"/>
        <end position="142"/>
    </location>
</feature>
<dbReference type="GO" id="GO:0006874">
    <property type="term" value="P:intracellular calcium ion homeostasis"/>
    <property type="evidence" value="ECO:0007669"/>
    <property type="project" value="TreeGrafter"/>
</dbReference>
<keyword evidence="4 5" id="KW-0472">Membrane</keyword>
<dbReference type="PANTHER" id="PTHR10846:SF8">
    <property type="entry name" value="INNER MEMBRANE PROTEIN YRBG"/>
    <property type="match status" value="1"/>
</dbReference>
<dbReference type="GO" id="GO:0005886">
    <property type="term" value="C:plasma membrane"/>
    <property type="evidence" value="ECO:0007669"/>
    <property type="project" value="TreeGrafter"/>
</dbReference>
<feature type="transmembrane region" description="Helical" evidence="5">
    <location>
        <begin position="33"/>
        <end position="60"/>
    </location>
</feature>
<feature type="transmembrane region" description="Helical" evidence="5">
    <location>
        <begin position="271"/>
        <end position="291"/>
    </location>
</feature>
<dbReference type="GO" id="GO:0008273">
    <property type="term" value="F:calcium, potassium:sodium antiporter activity"/>
    <property type="evidence" value="ECO:0007669"/>
    <property type="project" value="TreeGrafter"/>
</dbReference>
<dbReference type="InterPro" id="IPR044880">
    <property type="entry name" value="NCX_ion-bd_dom_sf"/>
</dbReference>
<dbReference type="PANTHER" id="PTHR10846">
    <property type="entry name" value="SODIUM/POTASSIUM/CALCIUM EXCHANGER"/>
    <property type="match status" value="1"/>
</dbReference>
<feature type="transmembrane region" description="Helical" evidence="5">
    <location>
        <begin position="72"/>
        <end position="93"/>
    </location>
</feature>
<evidence type="ECO:0000256" key="5">
    <source>
        <dbReference type="SAM" id="Phobius"/>
    </source>
</evidence>
<dbReference type="Pfam" id="PF01699">
    <property type="entry name" value="Na_Ca_ex"/>
    <property type="match status" value="2"/>
</dbReference>
<evidence type="ECO:0000313" key="8">
    <source>
        <dbReference type="Proteomes" id="UP000217549"/>
    </source>
</evidence>
<keyword evidence="2 5" id="KW-0812">Transmembrane</keyword>
<evidence type="ECO:0000259" key="6">
    <source>
        <dbReference type="Pfam" id="PF01699"/>
    </source>
</evidence>
<dbReference type="KEGG" id="ehl:EHLA_1156"/>
<protein>
    <submittedName>
        <fullName evidence="7">Sodium/calcium exchanger membrane region</fullName>
    </submittedName>
</protein>
<gene>
    <name evidence="7" type="ORF">EHLA_1156</name>
</gene>
<feature type="transmembrane region" description="Helical" evidence="5">
    <location>
        <begin position="236"/>
        <end position="259"/>
    </location>
</feature>
<feature type="transmembrane region" description="Helical" evidence="5">
    <location>
        <begin position="99"/>
        <end position="117"/>
    </location>
</feature>
<evidence type="ECO:0000256" key="4">
    <source>
        <dbReference type="ARBA" id="ARBA00023136"/>
    </source>
</evidence>
<sequence length="319" mass="34732">MIYMSFFIGLILICKGGDWFVDAASKISETLGIPKYVVGATIVSFATTMPEIIVSAAAALKGHSAMAIGNAVGSVSANTGIILAISLFFLPAAIKRQDYIIKTILYVGTLVLLLISFKDRVFDWSDCILLLLAGILFLIMNIKNAFQERNKGFQRKNQKNDSKTQKKECWKMFVWFFIGAVAIVAGSEILVKSACEIAEKLHISEEIISVTIVAMGTSLPEFVTTVTAIIKKESSLSVGNIVGANMIDSAFILPVCTLLGGKSLPVSTQMALIDMPVCILVSVVALFPMLYRNKIARIDGVFTLLIYSSYLIYICRGNL</sequence>
<reference evidence="8" key="1">
    <citation type="submission" date="2017-09" db="EMBL/GenBank/DDBJ databases">
        <authorList>
            <person name="Shetty A S."/>
        </authorList>
    </citation>
    <scope>NUCLEOTIDE SEQUENCE [LARGE SCALE GENOMIC DNA]</scope>
</reference>
<feature type="domain" description="Sodium/calcium exchanger membrane region" evidence="6">
    <location>
        <begin position="4"/>
        <end position="142"/>
    </location>
</feature>
<feature type="domain" description="Sodium/calcium exchanger membrane region" evidence="6">
    <location>
        <begin position="173"/>
        <end position="314"/>
    </location>
</feature>
<dbReference type="GO" id="GO:0005262">
    <property type="term" value="F:calcium channel activity"/>
    <property type="evidence" value="ECO:0007669"/>
    <property type="project" value="TreeGrafter"/>
</dbReference>
<keyword evidence="3 5" id="KW-1133">Transmembrane helix</keyword>
<accession>A0A285PQK7</accession>
<organism evidence="7 8">
    <name type="scientific">Anaerobutyricum hallii</name>
    <dbReference type="NCBI Taxonomy" id="39488"/>
    <lineage>
        <taxon>Bacteria</taxon>
        <taxon>Bacillati</taxon>
        <taxon>Bacillota</taxon>
        <taxon>Clostridia</taxon>
        <taxon>Lachnospirales</taxon>
        <taxon>Lachnospiraceae</taxon>
        <taxon>Anaerobutyricum</taxon>
    </lineage>
</organism>
<evidence type="ECO:0000256" key="2">
    <source>
        <dbReference type="ARBA" id="ARBA00022692"/>
    </source>
</evidence>
<evidence type="ECO:0000256" key="1">
    <source>
        <dbReference type="ARBA" id="ARBA00004141"/>
    </source>
</evidence>